<organism evidence="2">
    <name type="scientific">Niallia circulans</name>
    <name type="common">Bacillus circulans</name>
    <dbReference type="NCBI Taxonomy" id="1397"/>
    <lineage>
        <taxon>Bacteria</taxon>
        <taxon>Bacillati</taxon>
        <taxon>Bacillota</taxon>
        <taxon>Bacilli</taxon>
        <taxon>Bacillales</taxon>
        <taxon>Bacillaceae</taxon>
        <taxon>Niallia</taxon>
    </lineage>
</organism>
<proteinExistence type="predicted"/>
<dbReference type="AlphaFoldDB" id="A0A941JML1"/>
<comment type="caution">
    <text evidence="2">The sequence shown here is derived from an EMBL/GenBank/DDBJ whole genome shotgun (WGS) entry which is preliminary data.</text>
</comment>
<protein>
    <submittedName>
        <fullName evidence="2">Uncharacterized protein</fullName>
    </submittedName>
</protein>
<keyword evidence="1" id="KW-0175">Coiled coil</keyword>
<evidence type="ECO:0000256" key="1">
    <source>
        <dbReference type="SAM" id="Coils"/>
    </source>
</evidence>
<dbReference type="EMBL" id="JAGTPX010000016">
    <property type="protein sequence ID" value="MBR8670918.1"/>
    <property type="molecule type" value="Genomic_DNA"/>
</dbReference>
<dbReference type="RefSeq" id="WP_212119893.1">
    <property type="nucleotide sequence ID" value="NZ_JAGTPX020000017.1"/>
</dbReference>
<accession>A0A941JML1</accession>
<reference evidence="2" key="1">
    <citation type="submission" date="2021-04" db="EMBL/GenBank/DDBJ databases">
        <title>Genomic analysis of electroactive and textile dye degrading Bacillus circulans strain: DC10 isolated from constructed wetland-microbial fuel cells treating textile dye wastewaters.</title>
        <authorList>
            <person name="Patel D.U."/>
            <person name="Desai C.R."/>
        </authorList>
    </citation>
    <scope>NUCLEOTIDE SEQUENCE</scope>
    <source>
        <strain evidence="2">DC10</strain>
    </source>
</reference>
<evidence type="ECO:0000313" key="2">
    <source>
        <dbReference type="EMBL" id="MBR8670918.1"/>
    </source>
</evidence>
<sequence length="198" mass="22363">MSNQLEINEKILTDKTKEIEQLTQTMEQLQLENNHLKDRITSYQNTFQLIQEKSAVLTEELNIFQPNTIQKGTKLGDLTVADKKKEETNGAINYFVSFSGEVEVNGSIVINQASDNKYLIIVDKDLVILPHSLTEFENGRMYLSISNEAALEAALGAKLSHLNDSSSLEITAIFKNFHYNDVPSTDIRHDAEFVRLAD</sequence>
<name>A0A941JML1_NIACI</name>
<feature type="coiled-coil region" evidence="1">
    <location>
        <begin position="12"/>
        <end position="46"/>
    </location>
</feature>
<gene>
    <name evidence="2" type="ORF">KD144_15365</name>
</gene>